<protein>
    <submittedName>
        <fullName evidence="3">Uncharacterized protein</fullName>
    </submittedName>
</protein>
<evidence type="ECO:0000256" key="2">
    <source>
        <dbReference type="SAM" id="MobiDB-lite"/>
    </source>
</evidence>
<reference evidence="3 4" key="1">
    <citation type="journal article" date="2021" name="MBio">
        <title>A New Model Trypanosomatid, Novymonas esmeraldas: Genomic Perception of Its 'Candidatus Pandoraea novymonadis' Endosymbiont.</title>
        <authorList>
            <person name="Zakharova A."/>
            <person name="Saura A."/>
            <person name="Butenko A."/>
            <person name="Podesvova L."/>
            <person name="Warmusova S."/>
            <person name="Kostygov A.Y."/>
            <person name="Nenarokova A."/>
            <person name="Lukes J."/>
            <person name="Opperdoes F.R."/>
            <person name="Yurchenko V."/>
        </authorList>
    </citation>
    <scope>NUCLEOTIDE SEQUENCE [LARGE SCALE GENOMIC DNA]</scope>
    <source>
        <strain evidence="3 4">E262AT.01</strain>
    </source>
</reference>
<name>A0AAW0EPY5_9TRYP</name>
<feature type="coiled-coil region" evidence="1">
    <location>
        <begin position="676"/>
        <end position="731"/>
    </location>
</feature>
<organism evidence="3 4">
    <name type="scientific">Novymonas esmeraldas</name>
    <dbReference type="NCBI Taxonomy" id="1808958"/>
    <lineage>
        <taxon>Eukaryota</taxon>
        <taxon>Discoba</taxon>
        <taxon>Euglenozoa</taxon>
        <taxon>Kinetoplastea</taxon>
        <taxon>Metakinetoplastina</taxon>
        <taxon>Trypanosomatida</taxon>
        <taxon>Trypanosomatidae</taxon>
        <taxon>Novymonas</taxon>
    </lineage>
</organism>
<accession>A0AAW0EPY5</accession>
<gene>
    <name evidence="3" type="ORF">NESM_000559900</name>
</gene>
<evidence type="ECO:0000313" key="4">
    <source>
        <dbReference type="Proteomes" id="UP001430356"/>
    </source>
</evidence>
<feature type="compositionally biased region" description="Pro residues" evidence="2">
    <location>
        <begin position="216"/>
        <end position="237"/>
    </location>
</feature>
<evidence type="ECO:0000313" key="3">
    <source>
        <dbReference type="EMBL" id="KAK7196243.1"/>
    </source>
</evidence>
<feature type="region of interest" description="Disordered" evidence="2">
    <location>
        <begin position="189"/>
        <end position="271"/>
    </location>
</feature>
<proteinExistence type="predicted"/>
<dbReference type="AlphaFoldDB" id="A0AAW0EPY5"/>
<feature type="compositionally biased region" description="Polar residues" evidence="2">
    <location>
        <begin position="243"/>
        <end position="261"/>
    </location>
</feature>
<dbReference type="EMBL" id="JAECZO010000071">
    <property type="protein sequence ID" value="KAK7196243.1"/>
    <property type="molecule type" value="Genomic_DNA"/>
</dbReference>
<evidence type="ECO:0000256" key="1">
    <source>
        <dbReference type="SAM" id="Coils"/>
    </source>
</evidence>
<sequence length="848" mass="90416">MFNWLMGGDAKPEAVEAPASGFHPIVIPPSVPTPAAAGPSLPPPLASARLAANAAADSAAVPPRPPTVFAEQEAAAASPLFGGMHVSHPHRRRRTAAPIDGGALGEAMHETESTCSGGGDSTSPQQPPATRGGDAALRQRLTRFYRHHNPTKLAHVDAIADAYSGREAVLFDELTARYGPEPIVAQAAASPATSLRESNTPRSHSLSVAQCGDLPPHTPAPPSPSSSPSSGPPPPPPPEEETANSGEAHTTSPSPSDSTAETMEERHRRELRVSQDALVAARAAVASVLRGAQDTLQQRQGCVRRLRQLEDAVQACAQAENYAMADTLSGEVAHVASQVRAADAVWAGVGDRLAVAQSSLERAAADLASLLRAHEAEMCVAEDAAQARVESQLRDDDSDLQQREDAAAARAGALLAARVAAQDRLHASEESQSRVRQRVAEATRSAEAEQESLARDVDALNERIAELRAELRAAEEAREEKRMRLSALGQALETTARAHAADVEATAAAVAADARAVALIEQEQAELESERRAVQQVREERRAAADAVLMVLREQQRQRAAAQERMIALEQVTLPESQRYWRGWSSLVVQRLGGAGVLFDIPAAVVVEDGSVGGSLGAIARCRDLERQLREAAGEVRASAELSQDAQQRLDESRSRVPALAASKLTAVANKNFKEAQQCADALKALQRRMEQYEADVERHSEQVRALERGQQRLRRDLAEAEAETQRCAADFMKAYRAAITSFEADVARVPDYLRLPQHAGGDDELAAAALDLWAALRDEFRSAAVPAAPVPVASPPVAAPAASVEGRLRSLEMRLEAAVSAEAYDECEAIQQEIEALQPSHTTASPQ</sequence>
<keyword evidence="4" id="KW-1185">Reference proteome</keyword>
<feature type="compositionally biased region" description="Polar residues" evidence="2">
    <location>
        <begin position="191"/>
        <end position="208"/>
    </location>
</feature>
<dbReference type="Proteomes" id="UP001430356">
    <property type="component" value="Unassembled WGS sequence"/>
</dbReference>
<feature type="coiled-coil region" evidence="1">
    <location>
        <begin position="517"/>
        <end position="572"/>
    </location>
</feature>
<keyword evidence="1" id="KW-0175">Coiled coil</keyword>
<feature type="region of interest" description="Disordered" evidence="2">
    <location>
        <begin position="110"/>
        <end position="133"/>
    </location>
</feature>
<feature type="region of interest" description="Disordered" evidence="2">
    <location>
        <begin position="425"/>
        <end position="453"/>
    </location>
</feature>
<comment type="caution">
    <text evidence="3">The sequence shown here is derived from an EMBL/GenBank/DDBJ whole genome shotgun (WGS) entry which is preliminary data.</text>
</comment>